<proteinExistence type="predicted"/>
<evidence type="ECO:0000313" key="2">
    <source>
        <dbReference type="EMBL" id="GAA5512247.1"/>
    </source>
</evidence>
<name>A0ABP9W4F8_9DEIO</name>
<gene>
    <name evidence="2" type="ORF">Dcar01_00961</name>
</gene>
<dbReference type="EMBL" id="BAABRP010000001">
    <property type="protein sequence ID" value="GAA5512247.1"/>
    <property type="molecule type" value="Genomic_DNA"/>
</dbReference>
<organism evidence="2 3">
    <name type="scientific">Deinococcus carri</name>
    <dbReference type="NCBI Taxonomy" id="1211323"/>
    <lineage>
        <taxon>Bacteria</taxon>
        <taxon>Thermotogati</taxon>
        <taxon>Deinococcota</taxon>
        <taxon>Deinococci</taxon>
        <taxon>Deinococcales</taxon>
        <taxon>Deinococcaceae</taxon>
        <taxon>Deinococcus</taxon>
    </lineage>
</organism>
<dbReference type="Gene3D" id="2.40.380.10">
    <property type="entry name" value="FomD-like"/>
    <property type="match status" value="1"/>
</dbReference>
<evidence type="ECO:0000259" key="1">
    <source>
        <dbReference type="Pfam" id="PF04167"/>
    </source>
</evidence>
<dbReference type="InterPro" id="IPR007295">
    <property type="entry name" value="DUF402"/>
</dbReference>
<dbReference type="InterPro" id="IPR035930">
    <property type="entry name" value="FomD-like_sf"/>
</dbReference>
<accession>A0ABP9W4F8</accession>
<feature type="domain" description="DUF402" evidence="1">
    <location>
        <begin position="24"/>
        <end position="161"/>
    </location>
</feature>
<dbReference type="Pfam" id="PF04167">
    <property type="entry name" value="DUF402"/>
    <property type="match status" value="1"/>
</dbReference>
<protein>
    <recommendedName>
        <fullName evidence="1">DUF402 domain-containing protein</fullName>
    </recommendedName>
</protein>
<evidence type="ECO:0000313" key="3">
    <source>
        <dbReference type="Proteomes" id="UP001401887"/>
    </source>
</evidence>
<sequence length="186" mass="21056">MFLAGADPVRYRMGEAEPVKTERHDVQARQHHTNTGVRPVRTYREHPHGLLVARDFVAHPRIRHWQAHLLPRLGVVVCRYDFHGSREHDYYIDVATITRAGDLWTVRDHYLDLLVHEGLTAEIVDTDELLAAHAAGYIGTPELHHAVATAHRVLAGLARARYSVEGWLGAEGVRVEWLPVTEYATA</sequence>
<dbReference type="SUPFAM" id="SSF159234">
    <property type="entry name" value="FomD-like"/>
    <property type="match status" value="1"/>
</dbReference>
<dbReference type="RefSeq" id="WP_345461682.1">
    <property type="nucleotide sequence ID" value="NZ_BAABRP010000001.1"/>
</dbReference>
<comment type="caution">
    <text evidence="2">The sequence shown here is derived from an EMBL/GenBank/DDBJ whole genome shotgun (WGS) entry which is preliminary data.</text>
</comment>
<reference evidence="2 3" key="1">
    <citation type="submission" date="2024-02" db="EMBL/GenBank/DDBJ databases">
        <title>Deinococcus carri NBRC 110142.</title>
        <authorList>
            <person name="Ichikawa N."/>
            <person name="Katano-Makiyama Y."/>
            <person name="Hidaka K."/>
        </authorList>
    </citation>
    <scope>NUCLEOTIDE SEQUENCE [LARGE SCALE GENOMIC DNA]</scope>
    <source>
        <strain evidence="2 3">NBRC 110142</strain>
    </source>
</reference>
<dbReference type="Proteomes" id="UP001401887">
    <property type="component" value="Unassembled WGS sequence"/>
</dbReference>
<keyword evidence="3" id="KW-1185">Reference proteome</keyword>